<dbReference type="EC" id="2.5.1.25" evidence="1"/>
<dbReference type="Pfam" id="PF03942">
    <property type="entry name" value="DTW"/>
    <property type="match status" value="1"/>
</dbReference>
<dbReference type="InterPro" id="IPR016024">
    <property type="entry name" value="ARM-type_fold"/>
</dbReference>
<evidence type="ECO:0000259" key="8">
    <source>
        <dbReference type="SMART" id="SM01144"/>
    </source>
</evidence>
<keyword evidence="3" id="KW-0949">S-adenosyl-L-methionine</keyword>
<dbReference type="InterPro" id="IPR005636">
    <property type="entry name" value="DTW"/>
</dbReference>
<dbReference type="Gene3D" id="1.25.40.20">
    <property type="entry name" value="Ankyrin repeat-containing domain"/>
    <property type="match status" value="1"/>
</dbReference>
<accession>A0A7J6LD72</accession>
<evidence type="ECO:0000256" key="2">
    <source>
        <dbReference type="ARBA" id="ARBA00022679"/>
    </source>
</evidence>
<dbReference type="GO" id="GO:0000447">
    <property type="term" value="P:endonucleolytic cleavage in ITS1 to separate SSU-rRNA from 5.8S rRNA and LSU-rRNA from tricistronic rRNA transcript (SSU-rRNA, 5.8S rRNA, LSU-rRNA)"/>
    <property type="evidence" value="ECO:0007669"/>
    <property type="project" value="TreeGrafter"/>
</dbReference>
<evidence type="ECO:0000313" key="10">
    <source>
        <dbReference type="Proteomes" id="UP000570595"/>
    </source>
</evidence>
<dbReference type="OrthoDB" id="343463at2759"/>
<dbReference type="GO" id="GO:0000472">
    <property type="term" value="P:endonucleolytic cleavage to generate mature 5'-end of SSU-rRNA from (SSU-rRNA, 5.8S rRNA, LSU-rRNA)"/>
    <property type="evidence" value="ECO:0007669"/>
    <property type="project" value="TreeGrafter"/>
</dbReference>
<feature type="compositionally biased region" description="Low complexity" evidence="7">
    <location>
        <begin position="2001"/>
        <end position="2012"/>
    </location>
</feature>
<feature type="domain" description="DTW" evidence="8">
    <location>
        <begin position="1114"/>
        <end position="1329"/>
    </location>
</feature>
<dbReference type="SMART" id="SM01144">
    <property type="entry name" value="DTW"/>
    <property type="match status" value="1"/>
</dbReference>
<dbReference type="InterPro" id="IPR029044">
    <property type="entry name" value="Nucleotide-diphossugar_trans"/>
</dbReference>
<evidence type="ECO:0000256" key="5">
    <source>
        <dbReference type="ARBA" id="ARBA00022737"/>
    </source>
</evidence>
<keyword evidence="2" id="KW-0808">Transferase</keyword>
<organism evidence="9 10">
    <name type="scientific">Perkinsus olseni</name>
    <name type="common">Perkinsus atlanticus</name>
    <dbReference type="NCBI Taxonomy" id="32597"/>
    <lineage>
        <taxon>Eukaryota</taxon>
        <taxon>Sar</taxon>
        <taxon>Alveolata</taxon>
        <taxon>Perkinsozoa</taxon>
        <taxon>Perkinsea</taxon>
        <taxon>Perkinsida</taxon>
        <taxon>Perkinsidae</taxon>
        <taxon>Perkinsus</taxon>
    </lineage>
</organism>
<dbReference type="SUPFAM" id="SSF48403">
    <property type="entry name" value="Ankyrin repeat"/>
    <property type="match status" value="1"/>
</dbReference>
<evidence type="ECO:0000256" key="6">
    <source>
        <dbReference type="ARBA" id="ARBA00048718"/>
    </source>
</evidence>
<dbReference type="GO" id="GO:0005730">
    <property type="term" value="C:nucleolus"/>
    <property type="evidence" value="ECO:0007669"/>
    <property type="project" value="TreeGrafter"/>
</dbReference>
<dbReference type="Gene3D" id="1.25.10.10">
    <property type="entry name" value="Leucine-rich Repeat Variant"/>
    <property type="match status" value="1"/>
</dbReference>
<dbReference type="Pfam" id="PF22493">
    <property type="entry name" value="PUF_NOP9"/>
    <property type="match status" value="1"/>
</dbReference>
<feature type="region of interest" description="Disordered" evidence="7">
    <location>
        <begin position="1528"/>
        <end position="1551"/>
    </location>
</feature>
<evidence type="ECO:0000313" key="9">
    <source>
        <dbReference type="EMBL" id="KAF4657184.1"/>
    </source>
</evidence>
<dbReference type="InterPro" id="IPR036397">
    <property type="entry name" value="RNaseH_sf"/>
</dbReference>
<dbReference type="GO" id="GO:0000056">
    <property type="term" value="P:ribosomal small subunit export from nucleus"/>
    <property type="evidence" value="ECO:0007669"/>
    <property type="project" value="TreeGrafter"/>
</dbReference>
<evidence type="ECO:0000256" key="3">
    <source>
        <dbReference type="ARBA" id="ARBA00022691"/>
    </source>
</evidence>
<dbReference type="InterPro" id="IPR002110">
    <property type="entry name" value="Ankyrin_rpt"/>
</dbReference>
<feature type="compositionally biased region" description="Acidic residues" evidence="7">
    <location>
        <begin position="1973"/>
        <end position="1988"/>
    </location>
</feature>
<comment type="catalytic activity">
    <reaction evidence="6">
        <text>a uridine in tRNA + S-adenosyl-L-methionine = a 3-[(3S)-3-amino-3-carboxypropyl]uridine in tRNA + S-methyl-5'-thioadenosine + H(+)</text>
        <dbReference type="Rhea" id="RHEA:62432"/>
        <dbReference type="Rhea" id="RHEA-COMP:13339"/>
        <dbReference type="Rhea" id="RHEA-COMP:16092"/>
        <dbReference type="ChEBI" id="CHEBI:15378"/>
        <dbReference type="ChEBI" id="CHEBI:17509"/>
        <dbReference type="ChEBI" id="CHEBI:59789"/>
        <dbReference type="ChEBI" id="CHEBI:65315"/>
        <dbReference type="ChEBI" id="CHEBI:82930"/>
        <dbReference type="EC" id="2.5.1.25"/>
    </reaction>
</comment>
<dbReference type="SMART" id="SM00248">
    <property type="entry name" value="ANK"/>
    <property type="match status" value="2"/>
</dbReference>
<proteinExistence type="predicted"/>
<protein>
    <recommendedName>
        <fullName evidence="1">tRNA-uridine aminocarboxypropyltransferase</fullName>
        <ecNumber evidence="1">2.5.1.25</ecNumber>
    </recommendedName>
</protein>
<evidence type="ECO:0000256" key="1">
    <source>
        <dbReference type="ARBA" id="ARBA00012386"/>
    </source>
</evidence>
<dbReference type="GO" id="GO:0030688">
    <property type="term" value="C:preribosome, small subunit precursor"/>
    <property type="evidence" value="ECO:0007669"/>
    <property type="project" value="TreeGrafter"/>
</dbReference>
<dbReference type="Proteomes" id="UP000570595">
    <property type="component" value="Unassembled WGS sequence"/>
</dbReference>
<gene>
    <name evidence="9" type="ORF">FOZ61_006427</name>
</gene>
<dbReference type="GO" id="GO:0003723">
    <property type="term" value="F:RNA binding"/>
    <property type="evidence" value="ECO:0007669"/>
    <property type="project" value="InterPro"/>
</dbReference>
<dbReference type="PANTHER" id="PTHR13102:SF0">
    <property type="entry name" value="NUCLEOLAR PROTEIN 9"/>
    <property type="match status" value="1"/>
</dbReference>
<dbReference type="InterPro" id="IPR001313">
    <property type="entry name" value="Pumilio_RNA-bd_rpt"/>
</dbReference>
<keyword evidence="5" id="KW-0677">Repeat</keyword>
<dbReference type="GO" id="GO:0008033">
    <property type="term" value="P:tRNA processing"/>
    <property type="evidence" value="ECO:0007669"/>
    <property type="project" value="UniProtKB-KW"/>
</dbReference>
<dbReference type="GO" id="GO:0000480">
    <property type="term" value="P:endonucleolytic cleavage in 5'-ETS of tricistronic rRNA transcript (SSU-rRNA, 5.8S rRNA, LSU-rRNA)"/>
    <property type="evidence" value="ECO:0007669"/>
    <property type="project" value="TreeGrafter"/>
</dbReference>
<reference evidence="9 10" key="1">
    <citation type="submission" date="2020-04" db="EMBL/GenBank/DDBJ databases">
        <title>Perkinsus olseni comparative genomics.</title>
        <authorList>
            <person name="Bogema D.R."/>
        </authorList>
    </citation>
    <scope>NUCLEOTIDE SEQUENCE [LARGE SCALE GENOMIC DNA]</scope>
    <source>
        <strain evidence="9">ATCC PRA-179</strain>
    </source>
</reference>
<feature type="compositionally biased region" description="Basic residues" evidence="7">
    <location>
        <begin position="2013"/>
        <end position="2031"/>
    </location>
</feature>
<feature type="region of interest" description="Disordered" evidence="7">
    <location>
        <begin position="1959"/>
        <end position="2031"/>
    </location>
</feature>
<dbReference type="PANTHER" id="PTHR13102">
    <property type="entry name" value="NUCLEOLAR PROTEIN 9"/>
    <property type="match status" value="1"/>
</dbReference>
<dbReference type="EMBL" id="JABAHT010000367">
    <property type="protein sequence ID" value="KAF4657184.1"/>
    <property type="molecule type" value="Genomic_DNA"/>
</dbReference>
<evidence type="ECO:0000256" key="4">
    <source>
        <dbReference type="ARBA" id="ARBA00022694"/>
    </source>
</evidence>
<dbReference type="InterPro" id="IPR011989">
    <property type="entry name" value="ARM-like"/>
</dbReference>
<evidence type="ECO:0000256" key="7">
    <source>
        <dbReference type="SAM" id="MobiDB-lite"/>
    </source>
</evidence>
<dbReference type="Gene3D" id="3.30.420.10">
    <property type="entry name" value="Ribonuclease H-like superfamily/Ribonuclease H"/>
    <property type="match status" value="1"/>
</dbReference>
<sequence>MLLSICFLLTPIYAYWTPWNSLVDLLSNQNNMYLPGLIAEDSAAAPVERLPIGDAVSLDLDWFDLIHHQKEMDLPGRYVADGSGETRECWSGEIAGPSDGTLLGKGRDILAELSLEGAGAETWGHTPLTGTVYSISVLWEADFHTAVTNYLVAQESASEEAARASALRRVRCASERMLCYLLKMAILVADAAVVEEMSSAGNRTTMYGRLRRSLAAAQVLYHHGIERLDSSGWTACPVVDLLSALRSIILQAQDVFGSRLDRSLGEIVHPWRSPLSPLPLDLDNRSRVCSSWSTDLLPQETLWLAELAHHAEEDAPWMKVIVARLMADLGLSQRTFCSQFEPVPPNLEIQTLIDWEGPSDLIQDRMLALMALSPSEGFSIPRVPQQFVPVRMLLRNQPKLSIVVSSRVDDFGVDSVKRLQVMLKMAAYGCHSSRILCEVVVVEWAPLPGRAGLVDVLESSKLPSIVIRVVTVPYSLHRQFPGHRLWTFPDSVAANVGFGRATGEWILKLNTDSIVTPQVFELLAVDTLLRPDTVYRATYIDAPVDVDQALEMPSDRFLEALVMSPEYEEAVDAGASDRSMRFGESRDFCKLRAPLNGSTAQRSPSDLYWLGSGDFILLNRAALEASSGYPNVLQHNLIDDTLHCRLQYKGFNQVGRQLHATTEPVRARSSFTLRALTFICITEGTRITFQVSSTGLKATVADEVWLDMCSDPFKPLLGEINMDPHWLFTGHAFTESTFLLRTPPKRRRGDDLSSEVGSLLKEKDEDKARQILSRVKKEISSADITEWSDPVDSKHNTLLHLAVSARNPMLIRLLCNDFHFNINSQRKGDKCTPLHLSIWNQTADITSILSDELAADWDLKNSRNESPRDLKALRDKMLRLVWISMVTAPPERTGQIPPVLEVYMRITNSEATEVVSENRYVVECPAKKLDASCGDALLARLKQKNAYSPGGLYFECDRSTMSYDACAEAMLEVLRKECPRRYCLLAGYRAHAYRGLLQTHLPRVADWLHQNAVMDVSSLHQYEGEASARKREGSVSTLADWDDNVESEASAVIDEATENCKLVTNDAWNKKQWKETKKPINSARIEHLGNLPREEREKVGVAITTATSKLMIEHSHRCMECAMKKKLCVCDELRSMRPTDEERRYLNFDIAVYMHAKERYRASNTGKVLEKLYDAKMYSGRRGCAGYVDSVEEDMRALQEAIDARKSRCCVLFPSNDSRTVEELRSEGVLSRPSDLAAEGESVLIILVDGTWKQAKRLQKRIDRSVPRIRLMPTTLSRFMCRTQSQADRVCTVEAAALLMSEMGYPAEEYRLLQGLEAVVRAFNLQTFGTPRKSVGYQQQDEDTRNDDNTAAAPRRNETGPPARSLAAKEKAKDLTSYLRSVGEVLKLGEASSGEPLADVTANLPMIAAVLEELKGQEGLLLQDQTGSKHLQRLVRFLKNNNLGEELVDLCSRLLEKTDMYYDQYGSHVVQEAVACLVAQLDNDQVRSMLKTLVKYIIENFSDMVWDACATHIIRSLALTLAGYVQPSTSSNKKKKKKQQQQNAAASGRDTALTLPSHKLEKGAPSYCSKLIAKLCGCLDFVETDDESQQQQQLSELCEHPSSSVTIQLLATVGSPSEGVFKSILGDADSIRRLMSSGPGSRSLEVFIARCATEQPTVFHSGVMGFVKDLGGEEMDHLYEGGFGLYVLQAIISSVREPPHLHELLSKEGLIESLVAKTATSPPHLATLQKLCEACAHVNEHYKLFADRFFGALGIKGSEAFPRAWGVMLSLSPTQSTLPRAPLSSGACILATTLLLRFPARRVQPLVSGFGPQILADAKKSEEESSVIGYCTDRAGGRLIESLIDDSNSPIQQGQRMQFIRALVKHDGLIEKLATQPSAGSWVLAKMWESSIADAAVRKTMAERLVKIEEDIKEKNMVLWKRLGLHEFKVANEEWEEKMQKQSQARELFDDILNLDTSTAGSKKTDKKRTADEQSDGEDEEEKNDEEADKPKISEKEQGEGAADLADALALLGKKRKGGKFKAPKKKKRQQ</sequence>
<name>A0A7J6LD72_PEROL</name>
<dbReference type="GO" id="GO:0030686">
    <property type="term" value="C:90S preribosome"/>
    <property type="evidence" value="ECO:0007669"/>
    <property type="project" value="TreeGrafter"/>
</dbReference>
<dbReference type="GO" id="GO:0016432">
    <property type="term" value="F:tRNA-uridine aminocarboxypropyltransferase activity"/>
    <property type="evidence" value="ECO:0007669"/>
    <property type="project" value="UniProtKB-EC"/>
</dbReference>
<feature type="compositionally biased region" description="Basic and acidic residues" evidence="7">
    <location>
        <begin position="1989"/>
        <end position="1999"/>
    </location>
</feature>
<keyword evidence="4" id="KW-0819">tRNA processing</keyword>
<comment type="caution">
    <text evidence="9">The sequence shown here is derived from an EMBL/GenBank/DDBJ whole genome shotgun (WGS) entry which is preliminary data.</text>
</comment>
<feature type="region of interest" description="Disordered" evidence="7">
    <location>
        <begin position="1333"/>
        <end position="1368"/>
    </location>
</feature>
<dbReference type="InterPro" id="IPR036770">
    <property type="entry name" value="Ankyrin_rpt-contain_sf"/>
</dbReference>
<dbReference type="SUPFAM" id="SSF53448">
    <property type="entry name" value="Nucleotide-diphospho-sugar transferases"/>
    <property type="match status" value="1"/>
</dbReference>
<dbReference type="SUPFAM" id="SSF48371">
    <property type="entry name" value="ARM repeat"/>
    <property type="match status" value="1"/>
</dbReference>
<dbReference type="InterPro" id="IPR040000">
    <property type="entry name" value="NOP9"/>
</dbReference>